<evidence type="ECO:0000256" key="1">
    <source>
        <dbReference type="ARBA" id="ARBA00010914"/>
    </source>
</evidence>
<proteinExistence type="inferred from homology"/>
<feature type="domain" description="2Fe-2S ferredoxin-type" evidence="8">
    <location>
        <begin position="2"/>
        <end position="101"/>
    </location>
</feature>
<evidence type="ECO:0000256" key="7">
    <source>
        <dbReference type="SAM" id="MobiDB-lite"/>
    </source>
</evidence>
<dbReference type="STRING" id="167542.P9515_03481"/>
<dbReference type="Gene3D" id="3.10.20.30">
    <property type="match status" value="1"/>
</dbReference>
<name>A2BUU6_PROM5</name>
<dbReference type="GO" id="GO:0046872">
    <property type="term" value="F:metal ion binding"/>
    <property type="evidence" value="ECO:0007669"/>
    <property type="project" value="UniProtKB-KW"/>
</dbReference>
<dbReference type="AlphaFoldDB" id="A2BUU6"/>
<dbReference type="PANTHER" id="PTHR23426:SF65">
    <property type="entry name" value="FERREDOXIN-2, MITOCHONDRIAL"/>
    <property type="match status" value="1"/>
</dbReference>
<dbReference type="GO" id="GO:0140647">
    <property type="term" value="P:P450-containing electron transport chain"/>
    <property type="evidence" value="ECO:0007669"/>
    <property type="project" value="InterPro"/>
</dbReference>
<sequence>MTTIRFIREGVDIKCKPGENLRELVIKEKLQLYGLKGLLGNCGGVGQCSTCFISLEGGTKNSLSPITAVEQEKLKNRPENWRLACQTLISSSAIILTKPQSPPPNLKELKESAENKKLPR</sequence>
<dbReference type="InterPro" id="IPR012675">
    <property type="entry name" value="Beta-grasp_dom_sf"/>
</dbReference>
<dbReference type="eggNOG" id="COG0633">
    <property type="taxonomic scope" value="Bacteria"/>
</dbReference>
<dbReference type="HOGENOM" id="CLU_082632_10_2_3"/>
<comment type="cofactor">
    <cofactor evidence="6">
        <name>[2Fe-2S] cluster</name>
        <dbReference type="ChEBI" id="CHEBI:190135"/>
    </cofactor>
</comment>
<keyword evidence="2" id="KW-0001">2Fe-2S</keyword>
<dbReference type="OrthoDB" id="425218at2"/>
<evidence type="ECO:0000256" key="6">
    <source>
        <dbReference type="ARBA" id="ARBA00034078"/>
    </source>
</evidence>
<dbReference type="EMBL" id="CP000552">
    <property type="protein sequence ID" value="ABM71557.1"/>
    <property type="molecule type" value="Genomic_DNA"/>
</dbReference>
<evidence type="ECO:0000256" key="5">
    <source>
        <dbReference type="ARBA" id="ARBA00023014"/>
    </source>
</evidence>
<dbReference type="GO" id="GO:0009055">
    <property type="term" value="F:electron transfer activity"/>
    <property type="evidence" value="ECO:0007669"/>
    <property type="project" value="TreeGrafter"/>
</dbReference>
<dbReference type="InterPro" id="IPR001055">
    <property type="entry name" value="Adrenodoxin-like"/>
</dbReference>
<dbReference type="RefSeq" id="WP_011819665.1">
    <property type="nucleotide sequence ID" value="NC_008817.1"/>
</dbReference>
<dbReference type="PROSITE" id="PS51085">
    <property type="entry name" value="2FE2S_FER_2"/>
    <property type="match status" value="1"/>
</dbReference>
<reference evidence="9 10" key="1">
    <citation type="journal article" date="2007" name="PLoS Genet.">
        <title>Patterns and implications of gene gain and loss in the evolution of Prochlorococcus.</title>
        <authorList>
            <person name="Kettler G.C."/>
            <person name="Martiny A.C."/>
            <person name="Huang K."/>
            <person name="Zucker J."/>
            <person name="Coleman M.L."/>
            <person name="Rodrigue S."/>
            <person name="Chen F."/>
            <person name="Lapidus A."/>
            <person name="Ferriera S."/>
            <person name="Johnson J."/>
            <person name="Steglich C."/>
            <person name="Church G.M."/>
            <person name="Richardson P."/>
            <person name="Chisholm S.W."/>
        </authorList>
    </citation>
    <scope>NUCLEOTIDE SEQUENCE [LARGE SCALE GENOMIC DNA]</scope>
    <source>
        <strain evidence="9 10">MIT 9515</strain>
    </source>
</reference>
<gene>
    <name evidence="9" type="primary">fdx</name>
    <name evidence="9" type="ordered locus">P9515_03481</name>
</gene>
<comment type="similarity">
    <text evidence="1">Belongs to the adrenodoxin/putidaredoxin family.</text>
</comment>
<protein>
    <submittedName>
        <fullName evidence="9">Possible ferredoxin</fullName>
    </submittedName>
</protein>
<dbReference type="GeneID" id="60201776"/>
<feature type="region of interest" description="Disordered" evidence="7">
    <location>
        <begin position="96"/>
        <end position="120"/>
    </location>
</feature>
<keyword evidence="4" id="KW-0408">Iron</keyword>
<dbReference type="Proteomes" id="UP000001589">
    <property type="component" value="Chromosome"/>
</dbReference>
<keyword evidence="5" id="KW-0411">Iron-sulfur</keyword>
<dbReference type="InterPro" id="IPR036010">
    <property type="entry name" value="2Fe-2S_ferredoxin-like_sf"/>
</dbReference>
<dbReference type="PANTHER" id="PTHR23426">
    <property type="entry name" value="FERREDOXIN/ADRENODOXIN"/>
    <property type="match status" value="1"/>
</dbReference>
<organism evidence="9 10">
    <name type="scientific">Prochlorococcus marinus (strain MIT 9515)</name>
    <dbReference type="NCBI Taxonomy" id="167542"/>
    <lineage>
        <taxon>Bacteria</taxon>
        <taxon>Bacillati</taxon>
        <taxon>Cyanobacteriota</taxon>
        <taxon>Cyanophyceae</taxon>
        <taxon>Synechococcales</taxon>
        <taxon>Prochlorococcaceae</taxon>
        <taxon>Prochlorococcus</taxon>
    </lineage>
</organism>
<feature type="compositionally biased region" description="Basic and acidic residues" evidence="7">
    <location>
        <begin position="107"/>
        <end position="120"/>
    </location>
</feature>
<dbReference type="CDD" id="cd00207">
    <property type="entry name" value="fer2"/>
    <property type="match status" value="1"/>
</dbReference>
<evidence type="ECO:0000256" key="4">
    <source>
        <dbReference type="ARBA" id="ARBA00023004"/>
    </source>
</evidence>
<evidence type="ECO:0000256" key="3">
    <source>
        <dbReference type="ARBA" id="ARBA00022723"/>
    </source>
</evidence>
<accession>A2BUU6</accession>
<evidence type="ECO:0000256" key="2">
    <source>
        <dbReference type="ARBA" id="ARBA00022714"/>
    </source>
</evidence>
<dbReference type="KEGG" id="pmc:P9515_03481"/>
<keyword evidence="3" id="KW-0479">Metal-binding</keyword>
<evidence type="ECO:0000313" key="9">
    <source>
        <dbReference type="EMBL" id="ABM71557.1"/>
    </source>
</evidence>
<evidence type="ECO:0000259" key="8">
    <source>
        <dbReference type="PROSITE" id="PS51085"/>
    </source>
</evidence>
<dbReference type="Pfam" id="PF00111">
    <property type="entry name" value="Fer2"/>
    <property type="match status" value="1"/>
</dbReference>
<dbReference type="SUPFAM" id="SSF54292">
    <property type="entry name" value="2Fe-2S ferredoxin-like"/>
    <property type="match status" value="1"/>
</dbReference>
<dbReference type="InterPro" id="IPR001041">
    <property type="entry name" value="2Fe-2S_ferredoxin-type"/>
</dbReference>
<evidence type="ECO:0000313" key="10">
    <source>
        <dbReference type="Proteomes" id="UP000001589"/>
    </source>
</evidence>
<dbReference type="GO" id="GO:0051537">
    <property type="term" value="F:2 iron, 2 sulfur cluster binding"/>
    <property type="evidence" value="ECO:0007669"/>
    <property type="project" value="UniProtKB-KW"/>
</dbReference>